<dbReference type="PANTHER" id="PTHR34502">
    <property type="entry name" value="DUF6594 DOMAIN-CONTAINING PROTEIN-RELATED"/>
    <property type="match status" value="1"/>
</dbReference>
<feature type="domain" description="DUF6594" evidence="2">
    <location>
        <begin position="4"/>
        <end position="139"/>
    </location>
</feature>
<feature type="region of interest" description="Disordered" evidence="1">
    <location>
        <begin position="1"/>
        <end position="24"/>
    </location>
</feature>
<accession>A0A4Z1IWP1</accession>
<evidence type="ECO:0000259" key="2">
    <source>
        <dbReference type="Pfam" id="PF20237"/>
    </source>
</evidence>
<dbReference type="Proteomes" id="UP000297527">
    <property type="component" value="Unassembled WGS sequence"/>
</dbReference>
<comment type="caution">
    <text evidence="3">The sequence shown here is derived from an EMBL/GenBank/DDBJ whole genome shotgun (WGS) entry which is preliminary data.</text>
</comment>
<dbReference type="InterPro" id="IPR046529">
    <property type="entry name" value="DUF6594"/>
</dbReference>
<sequence>MELDELDDLDEAEDAPDKRRAKELAEDPTIRTRTIVLDEIEAKLAAYDEHSQLTTIKNVCTNLCILDELLLRSQHVNAMNRRADSDYRSVERYIFDKKPLVDEGQGFIYEKNDLITLREGREGAYLDTMTERFLQIFHCAFLQVQHQRSFCNKPMG</sequence>
<dbReference type="OrthoDB" id="5342093at2759"/>
<feature type="compositionally biased region" description="Basic and acidic residues" evidence="1">
    <location>
        <begin position="15"/>
        <end position="24"/>
    </location>
</feature>
<name>A0A4Z1IWP1_9HELO</name>
<gene>
    <name evidence="3" type="ORF">BCON_0011g00470</name>
</gene>
<dbReference type="PANTHER" id="PTHR34502:SF3">
    <property type="entry name" value="DUF6594 DOMAIN-CONTAINING PROTEIN"/>
    <property type="match status" value="1"/>
</dbReference>
<reference evidence="3 4" key="1">
    <citation type="submission" date="2017-12" db="EMBL/GenBank/DDBJ databases">
        <title>Comparative genomics of Botrytis spp.</title>
        <authorList>
            <person name="Valero-Jimenez C.A."/>
            <person name="Tapia P."/>
            <person name="Veloso J."/>
            <person name="Silva-Moreno E."/>
            <person name="Staats M."/>
            <person name="Valdes J.H."/>
            <person name="Van Kan J.A.L."/>
        </authorList>
    </citation>
    <scope>NUCLEOTIDE SEQUENCE [LARGE SCALE GENOMIC DNA]</scope>
    <source>
        <strain evidence="3 4">MUCL11595</strain>
    </source>
</reference>
<dbReference type="EMBL" id="PQXN01000011">
    <property type="protein sequence ID" value="TGO63760.1"/>
    <property type="molecule type" value="Genomic_DNA"/>
</dbReference>
<feature type="compositionally biased region" description="Acidic residues" evidence="1">
    <location>
        <begin position="1"/>
        <end position="14"/>
    </location>
</feature>
<evidence type="ECO:0000313" key="3">
    <source>
        <dbReference type="EMBL" id="TGO63760.1"/>
    </source>
</evidence>
<evidence type="ECO:0000256" key="1">
    <source>
        <dbReference type="SAM" id="MobiDB-lite"/>
    </source>
</evidence>
<protein>
    <recommendedName>
        <fullName evidence="2">DUF6594 domain-containing protein</fullName>
    </recommendedName>
</protein>
<keyword evidence="4" id="KW-1185">Reference proteome</keyword>
<organism evidence="3 4">
    <name type="scientific">Botryotinia convoluta</name>
    <dbReference type="NCBI Taxonomy" id="54673"/>
    <lineage>
        <taxon>Eukaryota</taxon>
        <taxon>Fungi</taxon>
        <taxon>Dikarya</taxon>
        <taxon>Ascomycota</taxon>
        <taxon>Pezizomycotina</taxon>
        <taxon>Leotiomycetes</taxon>
        <taxon>Helotiales</taxon>
        <taxon>Sclerotiniaceae</taxon>
        <taxon>Botryotinia</taxon>
    </lineage>
</organism>
<dbReference type="Pfam" id="PF20237">
    <property type="entry name" value="DUF6594"/>
    <property type="match status" value="1"/>
</dbReference>
<evidence type="ECO:0000313" key="4">
    <source>
        <dbReference type="Proteomes" id="UP000297527"/>
    </source>
</evidence>
<proteinExistence type="predicted"/>
<dbReference type="AlphaFoldDB" id="A0A4Z1IWP1"/>